<gene>
    <name evidence="7" type="primary">SPL8</name>
    <name evidence="7" type="ORF">AXF42_Ash019816</name>
</gene>
<dbReference type="OrthoDB" id="514967at2759"/>
<dbReference type="Proteomes" id="UP000236161">
    <property type="component" value="Unassembled WGS sequence"/>
</dbReference>
<evidence type="ECO:0000259" key="6">
    <source>
        <dbReference type="PROSITE" id="PS51141"/>
    </source>
</evidence>
<protein>
    <submittedName>
        <fullName evidence="7">Squamosa promoter-binding-like protein 8</fullName>
    </submittedName>
</protein>
<name>A0A2I0ARE9_9ASPA</name>
<dbReference type="AlphaFoldDB" id="A0A2I0ARE9"/>
<keyword evidence="8" id="KW-1185">Reference proteome</keyword>
<dbReference type="STRING" id="1088818.A0A2I0ARE9"/>
<dbReference type="PANTHER" id="PTHR31251">
    <property type="entry name" value="SQUAMOSA PROMOTER-BINDING-LIKE PROTEIN 4"/>
    <property type="match status" value="1"/>
</dbReference>
<dbReference type="InterPro" id="IPR036893">
    <property type="entry name" value="SBP_sf"/>
</dbReference>
<dbReference type="InterPro" id="IPR004333">
    <property type="entry name" value="SBP_dom"/>
</dbReference>
<dbReference type="Gene3D" id="4.10.1100.10">
    <property type="entry name" value="Transcription factor, SBP-box domain"/>
    <property type="match status" value="1"/>
</dbReference>
<feature type="domain" description="SBP-type" evidence="6">
    <location>
        <begin position="58"/>
        <end position="135"/>
    </location>
</feature>
<dbReference type="PANTHER" id="PTHR31251:SF209">
    <property type="entry name" value="SQUAMOSA PROMOTER-BINDING-LIKE PROTEIN 13"/>
    <property type="match status" value="1"/>
</dbReference>
<dbReference type="SUPFAM" id="SSF103612">
    <property type="entry name" value="SBT domain"/>
    <property type="match status" value="1"/>
</dbReference>
<dbReference type="InterPro" id="IPR044817">
    <property type="entry name" value="SBP-like"/>
</dbReference>
<dbReference type="EMBL" id="KZ451956">
    <property type="protein sequence ID" value="PKA58112.1"/>
    <property type="molecule type" value="Genomic_DNA"/>
</dbReference>
<keyword evidence="1" id="KW-0479">Metal-binding</keyword>
<feature type="compositionally biased region" description="Basic and acidic residues" evidence="5">
    <location>
        <begin position="1"/>
        <end position="10"/>
    </location>
</feature>
<evidence type="ECO:0000256" key="1">
    <source>
        <dbReference type="ARBA" id="ARBA00022723"/>
    </source>
</evidence>
<evidence type="ECO:0000313" key="8">
    <source>
        <dbReference type="Proteomes" id="UP000236161"/>
    </source>
</evidence>
<reference evidence="7 8" key="1">
    <citation type="journal article" date="2017" name="Nature">
        <title>The Apostasia genome and the evolution of orchids.</title>
        <authorList>
            <person name="Zhang G.Q."/>
            <person name="Liu K.W."/>
            <person name="Li Z."/>
            <person name="Lohaus R."/>
            <person name="Hsiao Y.Y."/>
            <person name="Niu S.C."/>
            <person name="Wang J.Y."/>
            <person name="Lin Y.C."/>
            <person name="Xu Q."/>
            <person name="Chen L.J."/>
            <person name="Yoshida K."/>
            <person name="Fujiwara S."/>
            <person name="Wang Z.W."/>
            <person name="Zhang Y.Q."/>
            <person name="Mitsuda N."/>
            <person name="Wang M."/>
            <person name="Liu G.H."/>
            <person name="Pecoraro L."/>
            <person name="Huang H.X."/>
            <person name="Xiao X.J."/>
            <person name="Lin M."/>
            <person name="Wu X.Y."/>
            <person name="Wu W.L."/>
            <person name="Chen Y.Y."/>
            <person name="Chang S.B."/>
            <person name="Sakamoto S."/>
            <person name="Ohme-Takagi M."/>
            <person name="Yagi M."/>
            <person name="Zeng S.J."/>
            <person name="Shen C.Y."/>
            <person name="Yeh C.M."/>
            <person name="Luo Y.B."/>
            <person name="Tsai W.C."/>
            <person name="Van de Peer Y."/>
            <person name="Liu Z.J."/>
        </authorList>
    </citation>
    <scope>NUCLEOTIDE SEQUENCE [LARGE SCALE GENOMIC DNA]</scope>
    <source>
        <strain evidence="8">cv. Shenzhen</strain>
        <tissue evidence="7">Stem</tissue>
    </source>
</reference>
<dbReference type="GO" id="GO:0005634">
    <property type="term" value="C:nucleus"/>
    <property type="evidence" value="ECO:0007669"/>
    <property type="project" value="InterPro"/>
</dbReference>
<sequence length="171" mass="19139">MRRTAKEPRPSPKGKAFAATEEGGCGEEESEEERRLRQSASPPAAPGARGRAAAIAGVPICQAEKCAADLTEAKRYHRRHKVCEAHAKAVAVIVAGIRQRFCQQCSRFLCPPLFRLFTVFTTERRQNLSTGRTLRVSSDEGTESLLDVERNPILFMIEQFLFCYSFLEFLC</sequence>
<proteinExistence type="predicted"/>
<organism evidence="7 8">
    <name type="scientific">Apostasia shenzhenica</name>
    <dbReference type="NCBI Taxonomy" id="1088818"/>
    <lineage>
        <taxon>Eukaryota</taxon>
        <taxon>Viridiplantae</taxon>
        <taxon>Streptophyta</taxon>
        <taxon>Embryophyta</taxon>
        <taxon>Tracheophyta</taxon>
        <taxon>Spermatophyta</taxon>
        <taxon>Magnoliopsida</taxon>
        <taxon>Liliopsida</taxon>
        <taxon>Asparagales</taxon>
        <taxon>Orchidaceae</taxon>
        <taxon>Apostasioideae</taxon>
        <taxon>Apostasia</taxon>
    </lineage>
</organism>
<evidence type="ECO:0000256" key="5">
    <source>
        <dbReference type="SAM" id="MobiDB-lite"/>
    </source>
</evidence>
<dbReference type="GO" id="GO:0003677">
    <property type="term" value="F:DNA binding"/>
    <property type="evidence" value="ECO:0007669"/>
    <property type="project" value="InterPro"/>
</dbReference>
<evidence type="ECO:0000256" key="4">
    <source>
        <dbReference type="PROSITE-ProRule" id="PRU00470"/>
    </source>
</evidence>
<dbReference type="GO" id="GO:0008270">
    <property type="term" value="F:zinc ion binding"/>
    <property type="evidence" value="ECO:0007669"/>
    <property type="project" value="UniProtKB-KW"/>
</dbReference>
<feature type="region of interest" description="Disordered" evidence="5">
    <location>
        <begin position="1"/>
        <end position="49"/>
    </location>
</feature>
<evidence type="ECO:0000313" key="7">
    <source>
        <dbReference type="EMBL" id="PKA58112.1"/>
    </source>
</evidence>
<evidence type="ECO:0000256" key="3">
    <source>
        <dbReference type="ARBA" id="ARBA00022833"/>
    </source>
</evidence>
<keyword evidence="3" id="KW-0862">Zinc</keyword>
<keyword evidence="2 4" id="KW-0863">Zinc-finger</keyword>
<dbReference type="Pfam" id="PF03110">
    <property type="entry name" value="SBP"/>
    <property type="match status" value="1"/>
</dbReference>
<feature type="compositionally biased region" description="Low complexity" evidence="5">
    <location>
        <begin position="39"/>
        <end position="49"/>
    </location>
</feature>
<accession>A0A2I0ARE9</accession>
<evidence type="ECO:0000256" key="2">
    <source>
        <dbReference type="ARBA" id="ARBA00022771"/>
    </source>
</evidence>
<dbReference type="PROSITE" id="PS51141">
    <property type="entry name" value="ZF_SBP"/>
    <property type="match status" value="1"/>
</dbReference>